<protein>
    <recommendedName>
        <fullName evidence="4">Gluconate 2-dehydrogenase subunit 3 family protein</fullName>
    </recommendedName>
</protein>
<evidence type="ECO:0000313" key="3">
    <source>
        <dbReference type="Proteomes" id="UP000663801"/>
    </source>
</evidence>
<dbReference type="Proteomes" id="UP000663801">
    <property type="component" value="Unassembled WGS sequence"/>
</dbReference>
<dbReference type="EMBL" id="JAERWL010000006">
    <property type="protein sequence ID" value="MBM9476201.1"/>
    <property type="molecule type" value="Genomic_DNA"/>
</dbReference>
<evidence type="ECO:0008006" key="4">
    <source>
        <dbReference type="Google" id="ProtNLM"/>
    </source>
</evidence>
<keyword evidence="3" id="KW-1185">Reference proteome</keyword>
<evidence type="ECO:0000256" key="1">
    <source>
        <dbReference type="SAM" id="MobiDB-lite"/>
    </source>
</evidence>
<dbReference type="RefSeq" id="WP_205256287.1">
    <property type="nucleotide sequence ID" value="NZ_BAAAPV010000001.1"/>
</dbReference>
<sequence>MTFPAKFPSLNETSFTDRARTVLIRVIRVAFPHAKVPDAPYERTADFILSEAKASNWFRVSMTQGLNSLDDLADGDFCHLDDERAYAVLKDIESTDFFGFIRRTTVLNFYDDPEVWAALGYQGSSFEHGGYLHRGFDDLDWLPDPRIEEYDGPEEFVAFAEKPGDPIVALPTDTDVPDSTQPAEPPTGVPDQVDGEMRATLSAEQGPHQGAAQAGRSTETAGVR</sequence>
<feature type="region of interest" description="Disordered" evidence="1">
    <location>
        <begin position="167"/>
        <end position="224"/>
    </location>
</feature>
<accession>A0A938YKG7</accession>
<evidence type="ECO:0000313" key="2">
    <source>
        <dbReference type="EMBL" id="MBM9476201.1"/>
    </source>
</evidence>
<organism evidence="2 3">
    <name type="scientific">Nakamurella flavida</name>
    <dbReference type="NCBI Taxonomy" id="363630"/>
    <lineage>
        <taxon>Bacteria</taxon>
        <taxon>Bacillati</taxon>
        <taxon>Actinomycetota</taxon>
        <taxon>Actinomycetes</taxon>
        <taxon>Nakamurellales</taxon>
        <taxon>Nakamurellaceae</taxon>
        <taxon>Nakamurella</taxon>
    </lineage>
</organism>
<feature type="compositionally biased region" description="Polar residues" evidence="1">
    <location>
        <begin position="215"/>
        <end position="224"/>
    </location>
</feature>
<dbReference type="AlphaFoldDB" id="A0A938YKG7"/>
<comment type="caution">
    <text evidence="2">The sequence shown here is derived from an EMBL/GenBank/DDBJ whole genome shotgun (WGS) entry which is preliminary data.</text>
</comment>
<gene>
    <name evidence="2" type="ORF">JL107_07065</name>
</gene>
<proteinExistence type="predicted"/>
<reference evidence="2" key="1">
    <citation type="submission" date="2021-01" db="EMBL/GenBank/DDBJ databases">
        <title>KCTC 19127 draft genome.</title>
        <authorList>
            <person name="An D."/>
        </authorList>
    </citation>
    <scope>NUCLEOTIDE SEQUENCE</scope>
    <source>
        <strain evidence="2">KCTC 19127</strain>
    </source>
</reference>
<name>A0A938YKG7_9ACTN</name>